<sequence length="131" mass="14798">MLVIRTDFSDEGRWKAVRTAIDEPGEIGYMYPPEFWERRTYEDASVEGVLARLPEAIEDPFVAVVDRTTISSVEMPILLVDLRESDGRTFRVIPSELPSIEVNLSLANMDFFEFADSADGDGVFRGFSGQR</sequence>
<name>A0ABW1ACX7_9ACTN</name>
<reference evidence="3" key="1">
    <citation type="journal article" date="2019" name="Int. J. Syst. Evol. Microbiol.">
        <title>The Global Catalogue of Microorganisms (GCM) 10K type strain sequencing project: providing services to taxonomists for standard genome sequencing and annotation.</title>
        <authorList>
            <consortium name="The Broad Institute Genomics Platform"/>
            <consortium name="The Broad Institute Genome Sequencing Center for Infectious Disease"/>
            <person name="Wu L."/>
            <person name="Ma J."/>
        </authorList>
    </citation>
    <scope>NUCLEOTIDE SEQUENCE [LARGE SCALE GENOMIC DNA]</scope>
    <source>
        <strain evidence="3">KCTC 42087</strain>
    </source>
</reference>
<dbReference type="Pfam" id="PF21962">
    <property type="entry name" value="DUF6924"/>
    <property type="match status" value="1"/>
</dbReference>
<feature type="domain" description="DUF6924" evidence="1">
    <location>
        <begin position="2"/>
        <end position="127"/>
    </location>
</feature>
<proteinExistence type="predicted"/>
<dbReference type="InterPro" id="IPR053832">
    <property type="entry name" value="DUF6924"/>
</dbReference>
<protein>
    <submittedName>
        <fullName evidence="2">DUF6924 domain-containing protein</fullName>
    </submittedName>
</protein>
<evidence type="ECO:0000313" key="3">
    <source>
        <dbReference type="Proteomes" id="UP001596074"/>
    </source>
</evidence>
<dbReference type="EMBL" id="JBHSON010000073">
    <property type="protein sequence ID" value="MFC5751640.1"/>
    <property type="molecule type" value="Genomic_DNA"/>
</dbReference>
<organism evidence="2 3">
    <name type="scientific">Actinomadura rugatobispora</name>
    <dbReference type="NCBI Taxonomy" id="1994"/>
    <lineage>
        <taxon>Bacteria</taxon>
        <taxon>Bacillati</taxon>
        <taxon>Actinomycetota</taxon>
        <taxon>Actinomycetes</taxon>
        <taxon>Streptosporangiales</taxon>
        <taxon>Thermomonosporaceae</taxon>
        <taxon>Actinomadura</taxon>
    </lineage>
</organism>
<gene>
    <name evidence="2" type="ORF">ACFPZN_38995</name>
</gene>
<comment type="caution">
    <text evidence="2">The sequence shown here is derived from an EMBL/GenBank/DDBJ whole genome shotgun (WGS) entry which is preliminary data.</text>
</comment>
<dbReference type="RefSeq" id="WP_378287576.1">
    <property type="nucleotide sequence ID" value="NZ_JBHSON010000073.1"/>
</dbReference>
<keyword evidence="3" id="KW-1185">Reference proteome</keyword>
<dbReference type="Proteomes" id="UP001596074">
    <property type="component" value="Unassembled WGS sequence"/>
</dbReference>
<accession>A0ABW1ACX7</accession>
<evidence type="ECO:0000259" key="1">
    <source>
        <dbReference type="Pfam" id="PF21962"/>
    </source>
</evidence>
<evidence type="ECO:0000313" key="2">
    <source>
        <dbReference type="EMBL" id="MFC5751640.1"/>
    </source>
</evidence>